<keyword evidence="3" id="KW-1185">Reference proteome</keyword>
<name>A0A9P9D4W7_9PLEO</name>
<dbReference type="Proteomes" id="UP000700596">
    <property type="component" value="Unassembled WGS sequence"/>
</dbReference>
<feature type="domain" description="Heterokaryon incompatibility" evidence="1">
    <location>
        <begin position="215"/>
        <end position="363"/>
    </location>
</feature>
<evidence type="ECO:0000259" key="1">
    <source>
        <dbReference type="Pfam" id="PF06985"/>
    </source>
</evidence>
<evidence type="ECO:0000313" key="2">
    <source>
        <dbReference type="EMBL" id="KAH7112537.1"/>
    </source>
</evidence>
<dbReference type="OrthoDB" id="5125733at2759"/>
<accession>A0A9P9D4W7</accession>
<dbReference type="Pfam" id="PF06985">
    <property type="entry name" value="HET"/>
    <property type="match status" value="1"/>
</dbReference>
<dbReference type="EMBL" id="JAGMWT010000021">
    <property type="protein sequence ID" value="KAH7112537.1"/>
    <property type="molecule type" value="Genomic_DNA"/>
</dbReference>
<reference evidence="2" key="1">
    <citation type="journal article" date="2021" name="Nat. Commun.">
        <title>Genetic determinants of endophytism in the Arabidopsis root mycobiome.</title>
        <authorList>
            <person name="Mesny F."/>
            <person name="Miyauchi S."/>
            <person name="Thiergart T."/>
            <person name="Pickel B."/>
            <person name="Atanasova L."/>
            <person name="Karlsson M."/>
            <person name="Huettel B."/>
            <person name="Barry K.W."/>
            <person name="Haridas S."/>
            <person name="Chen C."/>
            <person name="Bauer D."/>
            <person name="Andreopoulos W."/>
            <person name="Pangilinan J."/>
            <person name="LaButti K."/>
            <person name="Riley R."/>
            <person name="Lipzen A."/>
            <person name="Clum A."/>
            <person name="Drula E."/>
            <person name="Henrissat B."/>
            <person name="Kohler A."/>
            <person name="Grigoriev I.V."/>
            <person name="Martin F.M."/>
            <person name="Hacquard S."/>
        </authorList>
    </citation>
    <scope>NUCLEOTIDE SEQUENCE</scope>
    <source>
        <strain evidence="2">MPI-CAGE-CH-0243</strain>
    </source>
</reference>
<dbReference type="InterPro" id="IPR010730">
    <property type="entry name" value="HET"/>
</dbReference>
<sequence>MANELRLCRKCNTFNARALLIAAEAQKPRDKNQNNKAGLPRFFEHVPDLPSLRKNASDCGMCNAIWQEYCKMMGGGEPDEEALRSELSMQSIWIGTTPHTGSLHGLPHVVAAQYAENGQSRILAYFEICGERGKQPLDNAHLLASSIFDNSGSPEALSLCKKWLHDCQENHDDCKKLNIKSLARLPTRVIEVDAKDQQGNPRPRLIDGQDRSEAFAALSYCWGGESILTLTVKTEAELRSGLAMERFPATLREAIVITQHLKIRYLWIDALCIQQDSVDDWTREATKMRDVYKGAVVTIAAASSAKSSDGIFRERKSISAHCRIPWYNGEHPYPTVFLRSGSEIWDDPTQSSTMHTRGWTLQETLLAPRTVYFGAQLLTFECANGQVDEAGRSLKATENYRSKSHIQTMYADISLKPVYKAFRTVGIPHIMNLYYPSLPRMFTESGKAMGQYHMHGLATFKRLLGAHSFFMQGLLQTPGGDDLTYYDLWREIVMEFSTRRLTKSTDTLPALSGLANDFHHVTGDEYVAGMWMGDLMRGLCYTLLLKKDPDSDSEREYLAPSWSWASLHGYQVRFHGSASTLHTDFHNIATIVDIKVTPKEDRFSKVIDGQLTLKTMVLSVPDPREPAPADLAIPGLYERIEIDVTKEEEFGRKHVAHDGQRFILAKLASYKSRHYEETGTALLLESVGDGRWRRVGFISVRMVTTSTDFLGRDQSEIMRMDEWKKATWKKETIRII</sequence>
<dbReference type="PANTHER" id="PTHR33112">
    <property type="entry name" value="DOMAIN PROTEIN, PUTATIVE-RELATED"/>
    <property type="match status" value="1"/>
</dbReference>
<gene>
    <name evidence="2" type="ORF">B0J11DRAFT_542569</name>
</gene>
<comment type="caution">
    <text evidence="2">The sequence shown here is derived from an EMBL/GenBank/DDBJ whole genome shotgun (WGS) entry which is preliminary data.</text>
</comment>
<proteinExistence type="predicted"/>
<dbReference type="PANTHER" id="PTHR33112:SF8">
    <property type="entry name" value="HETEROKARYON INCOMPATIBILITY DOMAIN-CONTAINING PROTEIN"/>
    <property type="match status" value="1"/>
</dbReference>
<protein>
    <submittedName>
        <fullName evidence="2">Heterokaryon incompatibility protein-domain-containing protein</fullName>
    </submittedName>
</protein>
<organism evidence="2 3">
    <name type="scientific">Dendryphion nanum</name>
    <dbReference type="NCBI Taxonomy" id="256645"/>
    <lineage>
        <taxon>Eukaryota</taxon>
        <taxon>Fungi</taxon>
        <taxon>Dikarya</taxon>
        <taxon>Ascomycota</taxon>
        <taxon>Pezizomycotina</taxon>
        <taxon>Dothideomycetes</taxon>
        <taxon>Pleosporomycetidae</taxon>
        <taxon>Pleosporales</taxon>
        <taxon>Torulaceae</taxon>
        <taxon>Dendryphion</taxon>
    </lineage>
</organism>
<dbReference type="AlphaFoldDB" id="A0A9P9D4W7"/>
<evidence type="ECO:0000313" key="3">
    <source>
        <dbReference type="Proteomes" id="UP000700596"/>
    </source>
</evidence>